<comment type="caution">
    <text evidence="3">The sequence shown here is derived from an EMBL/GenBank/DDBJ whole genome shotgun (WGS) entry which is preliminary data.</text>
</comment>
<protein>
    <submittedName>
        <fullName evidence="3">Amino acid adenylation domain-containing protein</fullName>
    </submittedName>
</protein>
<dbReference type="InterPro" id="IPR045851">
    <property type="entry name" value="AMP-bd_C_sf"/>
</dbReference>
<dbReference type="Proteomes" id="UP001235712">
    <property type="component" value="Unassembled WGS sequence"/>
</dbReference>
<evidence type="ECO:0000259" key="2">
    <source>
        <dbReference type="Pfam" id="PF13193"/>
    </source>
</evidence>
<dbReference type="Pfam" id="PF13193">
    <property type="entry name" value="AMP-binding_C"/>
    <property type="match status" value="1"/>
</dbReference>
<evidence type="ECO:0000259" key="1">
    <source>
        <dbReference type="Pfam" id="PF00501"/>
    </source>
</evidence>
<dbReference type="InterPro" id="IPR025110">
    <property type="entry name" value="AMP-bd_C"/>
</dbReference>
<dbReference type="SUPFAM" id="SSF56801">
    <property type="entry name" value="Acetyl-CoA synthetase-like"/>
    <property type="match status" value="1"/>
</dbReference>
<dbReference type="Gene3D" id="3.30.300.30">
    <property type="match status" value="1"/>
</dbReference>
<dbReference type="InterPro" id="IPR000873">
    <property type="entry name" value="AMP-dep_synth/lig_dom"/>
</dbReference>
<dbReference type="PROSITE" id="PS00455">
    <property type="entry name" value="AMP_BINDING"/>
    <property type="match status" value="1"/>
</dbReference>
<dbReference type="PANTHER" id="PTHR45527:SF1">
    <property type="entry name" value="FATTY ACID SYNTHASE"/>
    <property type="match status" value="1"/>
</dbReference>
<dbReference type="CDD" id="cd05930">
    <property type="entry name" value="A_NRPS"/>
    <property type="match status" value="1"/>
</dbReference>
<dbReference type="InterPro" id="IPR010071">
    <property type="entry name" value="AA_adenyl_dom"/>
</dbReference>
<proteinExistence type="predicted"/>
<name>A0ABT9PCJ9_9ACTN</name>
<dbReference type="EMBL" id="JAUSQZ010000001">
    <property type="protein sequence ID" value="MDP9830207.1"/>
    <property type="molecule type" value="Genomic_DNA"/>
</dbReference>
<dbReference type="RefSeq" id="WP_307249161.1">
    <property type="nucleotide sequence ID" value="NZ_JAUSQZ010000001.1"/>
</dbReference>
<dbReference type="PANTHER" id="PTHR45527">
    <property type="entry name" value="NONRIBOSOMAL PEPTIDE SYNTHETASE"/>
    <property type="match status" value="1"/>
</dbReference>
<dbReference type="Gene3D" id="3.40.50.12780">
    <property type="entry name" value="N-terminal domain of ligase-like"/>
    <property type="match status" value="1"/>
</dbReference>
<organism evidence="3 4">
    <name type="scientific">Kineosporia succinea</name>
    <dbReference type="NCBI Taxonomy" id="84632"/>
    <lineage>
        <taxon>Bacteria</taxon>
        <taxon>Bacillati</taxon>
        <taxon>Actinomycetota</taxon>
        <taxon>Actinomycetes</taxon>
        <taxon>Kineosporiales</taxon>
        <taxon>Kineosporiaceae</taxon>
        <taxon>Kineosporia</taxon>
    </lineage>
</organism>
<dbReference type="NCBIfam" id="TIGR01733">
    <property type="entry name" value="AA-adenyl-dom"/>
    <property type="match status" value="1"/>
</dbReference>
<evidence type="ECO:0000313" key="3">
    <source>
        <dbReference type="EMBL" id="MDP9830207.1"/>
    </source>
</evidence>
<evidence type="ECO:0000313" key="4">
    <source>
        <dbReference type="Proteomes" id="UP001235712"/>
    </source>
</evidence>
<feature type="domain" description="AMP-dependent synthetase/ligase" evidence="1">
    <location>
        <begin position="216"/>
        <end position="564"/>
    </location>
</feature>
<sequence length="817" mass="86946">MSEEQGVKSALITSETDPYDITSVVGDYLANGPGRYRAEYATFAGAISQELGVVAAVVTCAAFSGSSEVVVAVREDAARTIDLVLRRKDLETPANLVRRLAQARADVSGAGARSGDVRCWIALAPDLPLGEPAEIQLAVLDGQVRVDYAAHVYESATARQIAVYLAAVVEAVSESPDRPIAEILRPSWEEALTWLVPPEPDPAPDALLRPGDAVAHWITETPTAVAVDAADGAILTYAELGCAVGALAQRLRLHGDGPVAVLTDDTLTAVVVMVACQLADRCQLVLDPAVAVDRNAALVRGGGGCLIVHDAGTRDAAGLLAARAEVPAWEHRADRVDGSAVPPGRRRPADEGAAYIAFTSGTTGRPKGVVQSRLGFAQFLAWQQQELGLGPGSRVAMWSAPVFDACYMEVFGALAYGATLCLPPVGRRRDPAVVAEWLSSSKVTFFQGVPSFVEHLVAALETYPRALPHLADVIVAGEVLPPALCGRMRAVFATARVRNMFGPTECVLATSHRVVADHPAHRRVPIGRPITGRRIVLVDDEGRPVPRGAVGEIGVASRFLSLGYVGDEAQTAARYRPLPGSTGESIYHTGDFGRIGPDGELRYLGRRDAQVKVRGIRINLDEVEAVLSRSHDVRRCKVVDVRLPAGHVQLVAFVETDPPGPQGVPAAPADARSTATWRRTLAEALGPRVVPARFLVVPRLPQTVTGKPDVRRMRQWDEQIRTSRGRDTPAARGPDAEPIDVIRHAVQEALGHAVADHDDLFSGAADPVLAALRVKKALQRVMPEVFTSVDVRGHRSVGALAGLATASRRGTERSVNG</sequence>
<feature type="domain" description="AMP-binding enzyme C-terminal" evidence="2">
    <location>
        <begin position="622"/>
        <end position="707"/>
    </location>
</feature>
<dbReference type="InterPro" id="IPR042099">
    <property type="entry name" value="ANL_N_sf"/>
</dbReference>
<dbReference type="InterPro" id="IPR020845">
    <property type="entry name" value="AMP-binding_CS"/>
</dbReference>
<reference evidence="3 4" key="1">
    <citation type="submission" date="2023-07" db="EMBL/GenBank/DDBJ databases">
        <title>Sequencing the genomes of 1000 actinobacteria strains.</title>
        <authorList>
            <person name="Klenk H.-P."/>
        </authorList>
    </citation>
    <scope>NUCLEOTIDE SEQUENCE [LARGE SCALE GENOMIC DNA]</scope>
    <source>
        <strain evidence="3 4">DSM 44388</strain>
    </source>
</reference>
<gene>
    <name evidence="3" type="ORF">J2S57_005956</name>
</gene>
<keyword evidence="4" id="KW-1185">Reference proteome</keyword>
<dbReference type="Pfam" id="PF00501">
    <property type="entry name" value="AMP-binding"/>
    <property type="match status" value="1"/>
</dbReference>
<accession>A0ABT9PCJ9</accession>